<dbReference type="PANTHER" id="PTHR38344">
    <property type="entry name" value="UPF0753 PROTEIN AQ_863"/>
    <property type="match status" value="1"/>
</dbReference>
<accession>A0AAV3T6Z5</accession>
<comment type="function">
    <text evidence="6">Part of an energy-coupled inorganic carbon pump.</text>
</comment>
<dbReference type="EMBL" id="BAAADV010000001">
    <property type="protein sequence ID" value="GAA0666068.1"/>
    <property type="molecule type" value="Genomic_DNA"/>
</dbReference>
<comment type="cofactor">
    <cofactor evidence="6">
        <name>Zn(2+)</name>
        <dbReference type="ChEBI" id="CHEBI:29105"/>
    </cofactor>
</comment>
<dbReference type="GO" id="GO:0008270">
    <property type="term" value="F:zinc ion binding"/>
    <property type="evidence" value="ECO:0007669"/>
    <property type="project" value="UniProtKB-UniRule"/>
</dbReference>
<feature type="binding site" evidence="6">
    <location>
        <position position="568"/>
    </location>
    <ligand>
        <name>Zn(2+)</name>
        <dbReference type="ChEBI" id="CHEBI:29105"/>
    </ligand>
</feature>
<feature type="compositionally biased region" description="Basic and acidic residues" evidence="7">
    <location>
        <begin position="682"/>
        <end position="694"/>
    </location>
</feature>
<evidence type="ECO:0000256" key="4">
    <source>
        <dbReference type="ARBA" id="ARBA00022833"/>
    </source>
</evidence>
<feature type="binding site" evidence="6">
    <location>
        <position position="356"/>
    </location>
    <ligand>
        <name>Zn(2+)</name>
        <dbReference type="ChEBI" id="CHEBI:29105"/>
    </ligand>
</feature>
<dbReference type="Proteomes" id="UP001500420">
    <property type="component" value="Unassembled WGS sequence"/>
</dbReference>
<protein>
    <recommendedName>
        <fullName evidence="6">Probable inorganic carbon transporter subunit DabA</fullName>
    </recommendedName>
</protein>
<dbReference type="InterPro" id="IPR018752">
    <property type="entry name" value="DabA"/>
</dbReference>
<evidence type="ECO:0000313" key="9">
    <source>
        <dbReference type="Proteomes" id="UP001500420"/>
    </source>
</evidence>
<dbReference type="PANTHER" id="PTHR38344:SF1">
    <property type="entry name" value="INORGANIC CARBON TRANSPORTER SUBUNIT DABA-RELATED"/>
    <property type="match status" value="1"/>
</dbReference>
<sequence length="885" mass="96183">MSEDNHSGTVGPHSVRARVDNAAESIGRVWPLYADVAANPLSGFEDLPFDEAVTRGEALYGGRGYPPADYFRRAWERGEIDPDLLSERLAAAGFEDDPEALLDRMADAEDESPGEAGDDPLDRLLSKWLAAFLDQGETAWAMPNREEGFYAAWSALAKYDADIPASETPVASFYRDRLTDLPDTAMEALYAVLADHSEERWEEIFEHHLAALPGWTGLIKQREQDENNPWQDAYPITLVDYLAVRLILAKHMGEPIAPEASAESTGDADEEPPLPEVWLDAWEESYRRDLVDAVDASVGASTSGSEADADAPTPRSADAAAATASPDGGETVADADPEPASSGGDVDAPAAQLVFCIDTRSEIIRRHIEDSGPYETHGYAGFFGIPIRHEEYGEHVSTDSCPVMVDPKHRVAERPTEDAPAERHDRWSSLSHAGHKLMKSLKNDVAGAFGFVEGAGGFFGAALTARTLLPSRMYDLRENAGAPRDEAFCEPGVDHPDEAGEDDSEPGTASPPADELSSETAAEETLALEPEHDLPAGISTEQRTYYAEAAFDLMGWDEFAPVVVFAGHASQTVNNPYESSIDCGACAGSSGVPNARALAEICNDPEVRANLRERGHEIPEETVFVAAEHNTTTDEVTLFADADARERHPDVFERLEADLETAREGATAERVETIDGEAPAESARETERRAADWAEPRPEIGLSGNAGFVIGRRELTSDADLDGRAFLHTYDWATDPDGDALENIMVGPLVVVQMISAQYYFSTVDNDVYGSGTKVTHNPVGKVGVYQGNGGDIRMGLPFQSLHDDAGEAYHSPLRLTTLIQAPVDRIERILSENEAVRRLFDNGWLKLTVLDPERGNEAFHYRGDLEWESEREVPPAAAPPASAD</sequence>
<comment type="caution">
    <text evidence="8">The sequence shown here is derived from an EMBL/GenBank/DDBJ whole genome shotgun (WGS) entry which is preliminary data.</text>
</comment>
<keyword evidence="5 6" id="KW-0472">Membrane</keyword>
<evidence type="ECO:0000256" key="3">
    <source>
        <dbReference type="ARBA" id="ARBA00022723"/>
    </source>
</evidence>
<feature type="binding site" evidence="6">
    <location>
        <position position="583"/>
    </location>
    <ligand>
        <name>Zn(2+)</name>
        <dbReference type="ChEBI" id="CHEBI:29105"/>
    </ligand>
</feature>
<evidence type="ECO:0000313" key="8">
    <source>
        <dbReference type="EMBL" id="GAA0666068.1"/>
    </source>
</evidence>
<gene>
    <name evidence="6" type="primary">dabA</name>
    <name evidence="8" type="ORF">GCM10009020_09080</name>
</gene>
<comment type="similarity">
    <text evidence="6">Belongs to the inorganic carbon transporter (TC 9.A.2) DabA family.</text>
</comment>
<proteinExistence type="inferred from homology"/>
<feature type="compositionally biased region" description="Low complexity" evidence="7">
    <location>
        <begin position="310"/>
        <end position="327"/>
    </location>
</feature>
<evidence type="ECO:0000256" key="6">
    <source>
        <dbReference type="HAMAP-Rule" id="MF_01871"/>
    </source>
</evidence>
<feature type="region of interest" description="Disordered" evidence="7">
    <location>
        <begin position="298"/>
        <end position="347"/>
    </location>
</feature>
<dbReference type="Pfam" id="PF10070">
    <property type="entry name" value="DabA"/>
    <property type="match status" value="1"/>
</dbReference>
<keyword evidence="3 6" id="KW-0479">Metal-binding</keyword>
<comment type="subunit">
    <text evidence="6">Forms a complex with DabB.</text>
</comment>
<feature type="compositionally biased region" description="Low complexity" evidence="7">
    <location>
        <begin position="518"/>
        <end position="528"/>
    </location>
</feature>
<organism evidence="8 9">
    <name type="scientific">Natronoarchaeum mannanilyticum</name>
    <dbReference type="NCBI Taxonomy" id="926360"/>
    <lineage>
        <taxon>Archaea</taxon>
        <taxon>Methanobacteriati</taxon>
        <taxon>Methanobacteriota</taxon>
        <taxon>Stenosarchaea group</taxon>
        <taxon>Halobacteria</taxon>
        <taxon>Halobacteriales</taxon>
        <taxon>Natronoarchaeaceae</taxon>
    </lineage>
</organism>
<dbReference type="GO" id="GO:0005886">
    <property type="term" value="C:plasma membrane"/>
    <property type="evidence" value="ECO:0007669"/>
    <property type="project" value="UniProtKB-SubCell"/>
</dbReference>
<keyword evidence="9" id="KW-1185">Reference proteome</keyword>
<evidence type="ECO:0000256" key="1">
    <source>
        <dbReference type="ARBA" id="ARBA00022448"/>
    </source>
</evidence>
<evidence type="ECO:0000256" key="5">
    <source>
        <dbReference type="ARBA" id="ARBA00023136"/>
    </source>
</evidence>
<dbReference type="HAMAP" id="MF_01871">
    <property type="entry name" value="DabA"/>
    <property type="match status" value="1"/>
</dbReference>
<feature type="region of interest" description="Disordered" evidence="7">
    <location>
        <begin position="672"/>
        <end position="694"/>
    </location>
</feature>
<dbReference type="RefSeq" id="WP_343772699.1">
    <property type="nucleotide sequence ID" value="NZ_BAAADV010000001.1"/>
</dbReference>
<dbReference type="AlphaFoldDB" id="A0AAV3T6Z5"/>
<feature type="region of interest" description="Disordered" evidence="7">
    <location>
        <begin position="484"/>
        <end position="535"/>
    </location>
</feature>
<evidence type="ECO:0000256" key="2">
    <source>
        <dbReference type="ARBA" id="ARBA00022475"/>
    </source>
</evidence>
<reference evidence="8 9" key="1">
    <citation type="journal article" date="2019" name="Int. J. Syst. Evol. Microbiol.">
        <title>The Global Catalogue of Microorganisms (GCM) 10K type strain sequencing project: providing services to taxonomists for standard genome sequencing and annotation.</title>
        <authorList>
            <consortium name="The Broad Institute Genomics Platform"/>
            <consortium name="The Broad Institute Genome Sequencing Center for Infectious Disease"/>
            <person name="Wu L."/>
            <person name="Ma J."/>
        </authorList>
    </citation>
    <scope>NUCLEOTIDE SEQUENCE [LARGE SCALE GENOMIC DNA]</scope>
    <source>
        <strain evidence="8 9">JCM 16328</strain>
    </source>
</reference>
<name>A0AAV3T6Z5_9EURY</name>
<comment type="subcellular location">
    <subcellularLocation>
        <location evidence="6">Cell membrane</location>
        <topology evidence="6">Peripheral membrane protein</topology>
    </subcellularLocation>
</comment>
<keyword evidence="2 6" id="KW-1003">Cell membrane</keyword>
<keyword evidence="4 6" id="KW-0862">Zinc</keyword>
<keyword evidence="1 6" id="KW-0813">Transport</keyword>
<feature type="compositionally biased region" description="Basic and acidic residues" evidence="7">
    <location>
        <begin position="484"/>
        <end position="498"/>
    </location>
</feature>
<feature type="binding site" evidence="6">
    <location>
        <position position="358"/>
    </location>
    <ligand>
        <name>Zn(2+)</name>
        <dbReference type="ChEBI" id="CHEBI:29105"/>
    </ligand>
</feature>
<evidence type="ECO:0000256" key="7">
    <source>
        <dbReference type="SAM" id="MobiDB-lite"/>
    </source>
</evidence>